<dbReference type="GO" id="GO:0005576">
    <property type="term" value="C:extracellular region"/>
    <property type="evidence" value="ECO:0007669"/>
    <property type="project" value="UniProtKB-SubCell"/>
</dbReference>
<dbReference type="InterPro" id="IPR052080">
    <property type="entry name" value="vWF_C/EGF_Fibrillin"/>
</dbReference>
<dbReference type="CDD" id="cd00054">
    <property type="entry name" value="EGF_CA"/>
    <property type="match status" value="2"/>
</dbReference>
<evidence type="ECO:0000256" key="1">
    <source>
        <dbReference type="ARBA" id="ARBA00004479"/>
    </source>
</evidence>
<keyword evidence="4 14" id="KW-0245">EGF-like domain</keyword>
<keyword evidence="9" id="KW-1133">Transmembrane helix</keyword>
<dbReference type="InterPro" id="IPR035976">
    <property type="entry name" value="Sushi/SCR/CCP_sf"/>
</dbReference>
<dbReference type="EMBL" id="AJWK01000627">
    <property type="status" value="NOT_ANNOTATED_CDS"/>
    <property type="molecule type" value="Genomic_DNA"/>
</dbReference>
<dbReference type="PANTHER" id="PTHR47333:SF4">
    <property type="entry name" value="EGF-LIKE DOMAIN-CONTAINING PROTEIN"/>
    <property type="match status" value="1"/>
</dbReference>
<dbReference type="SUPFAM" id="SSF57535">
    <property type="entry name" value="Complement control module/SCR domain"/>
    <property type="match status" value="2"/>
</dbReference>
<evidence type="ECO:0000259" key="18">
    <source>
        <dbReference type="PROSITE" id="PS50923"/>
    </source>
</evidence>
<evidence type="ECO:0000313" key="19">
    <source>
        <dbReference type="EnsemblMetazoa" id="LLOJ000191-PA"/>
    </source>
</evidence>
<dbReference type="SUPFAM" id="SSF57196">
    <property type="entry name" value="EGF/Laminin"/>
    <property type="match status" value="1"/>
</dbReference>
<dbReference type="PANTHER" id="PTHR47333">
    <property type="entry name" value="VON WILLEBRAND FACTOR C AND EGF DOMAIN-CONTAINING PROTEIN"/>
    <property type="match status" value="1"/>
</dbReference>
<protein>
    <submittedName>
        <fullName evidence="19">Uncharacterized protein</fullName>
    </submittedName>
</protein>
<evidence type="ECO:0000256" key="2">
    <source>
        <dbReference type="ARBA" id="ARBA00004613"/>
    </source>
</evidence>
<feature type="domain" description="EGF-like" evidence="16">
    <location>
        <begin position="75"/>
        <end position="113"/>
    </location>
</feature>
<dbReference type="InterPro" id="IPR000436">
    <property type="entry name" value="Sushi_SCR_CCP_dom"/>
</dbReference>
<keyword evidence="6" id="KW-0812">Transmembrane</keyword>
<organism evidence="19 20">
    <name type="scientific">Lutzomyia longipalpis</name>
    <name type="common">Sand fly</name>
    <dbReference type="NCBI Taxonomy" id="7200"/>
    <lineage>
        <taxon>Eukaryota</taxon>
        <taxon>Metazoa</taxon>
        <taxon>Ecdysozoa</taxon>
        <taxon>Arthropoda</taxon>
        <taxon>Hexapoda</taxon>
        <taxon>Insecta</taxon>
        <taxon>Pterygota</taxon>
        <taxon>Neoptera</taxon>
        <taxon>Endopterygota</taxon>
        <taxon>Diptera</taxon>
        <taxon>Nematocera</taxon>
        <taxon>Psychodoidea</taxon>
        <taxon>Psychodidae</taxon>
        <taxon>Lutzomyia</taxon>
        <taxon>Lutzomyia</taxon>
    </lineage>
</organism>
<dbReference type="Pfam" id="PF14670">
    <property type="entry name" value="FXa_inhibition"/>
    <property type="match status" value="1"/>
</dbReference>
<dbReference type="PRINTS" id="PR00907">
    <property type="entry name" value="THRMBOMODULN"/>
</dbReference>
<reference evidence="19" key="1">
    <citation type="submission" date="2020-05" db="UniProtKB">
        <authorList>
            <consortium name="EnsemblMetazoa"/>
        </authorList>
    </citation>
    <scope>IDENTIFICATION</scope>
    <source>
        <strain evidence="19">Jacobina</strain>
    </source>
</reference>
<dbReference type="EMBL" id="AJWK01000630">
    <property type="status" value="NOT_ANNOTATED_CDS"/>
    <property type="molecule type" value="Genomic_DNA"/>
</dbReference>
<evidence type="ECO:0000256" key="14">
    <source>
        <dbReference type="PROSITE-ProRule" id="PRU00076"/>
    </source>
</evidence>
<evidence type="ECO:0000259" key="17">
    <source>
        <dbReference type="PROSITE" id="PS50825"/>
    </source>
</evidence>
<keyword evidence="5" id="KW-0254">Endocytosis</keyword>
<proteinExistence type="predicted"/>
<dbReference type="InterPro" id="IPR009030">
    <property type="entry name" value="Growth_fac_rcpt_cys_sf"/>
</dbReference>
<dbReference type="Proteomes" id="UP000092461">
    <property type="component" value="Unassembled WGS sequence"/>
</dbReference>
<evidence type="ECO:0000256" key="9">
    <source>
        <dbReference type="ARBA" id="ARBA00022989"/>
    </source>
</evidence>
<evidence type="ECO:0000256" key="6">
    <source>
        <dbReference type="ARBA" id="ARBA00022692"/>
    </source>
</evidence>
<evidence type="ECO:0000256" key="11">
    <source>
        <dbReference type="ARBA" id="ARBA00023157"/>
    </source>
</evidence>
<dbReference type="EMBL" id="AJWK01000629">
    <property type="status" value="NOT_ANNOTATED_CDS"/>
    <property type="molecule type" value="Genomic_DNA"/>
</dbReference>
<keyword evidence="12" id="KW-0675">Receptor</keyword>
<dbReference type="AlphaFoldDB" id="A0A1B0GGR9"/>
<dbReference type="GO" id="GO:0006897">
    <property type="term" value="P:endocytosis"/>
    <property type="evidence" value="ECO:0007669"/>
    <property type="project" value="UniProtKB-KW"/>
</dbReference>
<dbReference type="EnsemblMetazoa" id="LLOJ000191-RA">
    <property type="protein sequence ID" value="LLOJ000191-PA"/>
    <property type="gene ID" value="LLOJ000191"/>
</dbReference>
<accession>A0A1B0GGR9</accession>
<sequence length="642" mass="70993">MHLEANASTRIFCRHRSWVGQRPKCLRIETTVLVKRIEKTCDQKECDQLCFVEDNGNETCSCFRGFRMIDGVCLDVNECTESESPCEFECHNTAGSFRCKCPKGLRLEGNTCVGEFAQYHCRDGFEMHLEANASTRIFCRHRSWVGQRPKCLRIETTVLVKRIEKTCDQKECDQLCFVEDNGNETCSCFRGFRMIDGVCLDVNECTESESPCEFECHNTAGSFRCKCPKGLRLEGNTCVDVNECLLRNGHGPCQDFCHNTHGSWFCSCRPEAKLAEDGQSCEFLDQCTINNGNCSHTCHSLMGTAFCDCPDGWKLGDDAKNCQDINECDETEGEGRVCAYECVNTIGSYQCVENLNSNEPPEDTQILMTTCPVGFTFNSATRECEDVDECREDNGGCHQKCTNTMGSFYCSCQPNFIFADDKITCRALEVGSSATLGVSCPPLFPPRHGYLECSRSGDGRSDTEDVQETTRVTNSPGSVCILRCPGGFRVSGRFSVECNDQGSWSGDQDGVCIKYPAPHLICPPDMLVEVPPGDDAATVEVTPRTDTSVVESLPGWVLAQSGKLRLHVGTINITYIARHPISRISVSCSFSVTVLDGQPPSVTSCPAAQRHMLDDNSSSIPVTWSEPSFADNVNVSDVTRTN</sequence>
<keyword evidence="13" id="KW-0325">Glycoprotein</keyword>
<evidence type="ECO:0000256" key="15">
    <source>
        <dbReference type="PROSITE-ProRule" id="PRU00302"/>
    </source>
</evidence>
<evidence type="ECO:0000256" key="3">
    <source>
        <dbReference type="ARBA" id="ARBA00022525"/>
    </source>
</evidence>
<dbReference type="InterPro" id="IPR003410">
    <property type="entry name" value="HYR_dom"/>
</dbReference>
<dbReference type="InterPro" id="IPR018097">
    <property type="entry name" value="EGF_Ca-bd_CS"/>
</dbReference>
<dbReference type="PROSITE" id="PS01187">
    <property type="entry name" value="EGF_CA"/>
    <property type="match status" value="2"/>
</dbReference>
<dbReference type="SMART" id="SM00181">
    <property type="entry name" value="EGF"/>
    <property type="match status" value="7"/>
</dbReference>
<dbReference type="GO" id="GO:0016020">
    <property type="term" value="C:membrane"/>
    <property type="evidence" value="ECO:0007669"/>
    <property type="project" value="UniProtKB-SubCell"/>
</dbReference>
<dbReference type="FunFam" id="2.10.25.10:FF:000005">
    <property type="entry name" value="Fibrillin 2"/>
    <property type="match status" value="1"/>
</dbReference>
<evidence type="ECO:0000256" key="5">
    <source>
        <dbReference type="ARBA" id="ARBA00022583"/>
    </source>
</evidence>
<feature type="domain" description="EGF-like" evidence="16">
    <location>
        <begin position="201"/>
        <end position="239"/>
    </location>
</feature>
<comment type="caution">
    <text evidence="14">Lacks conserved residue(s) required for the propagation of feature annotation.</text>
</comment>
<evidence type="ECO:0000256" key="8">
    <source>
        <dbReference type="ARBA" id="ARBA00022737"/>
    </source>
</evidence>
<dbReference type="PROSITE" id="PS00010">
    <property type="entry name" value="ASX_HYDROXYL"/>
    <property type="match status" value="2"/>
</dbReference>
<dbReference type="VEuPathDB" id="VectorBase:LLONM1_009983"/>
<dbReference type="FunFam" id="2.10.25.10:FF:000009">
    <property type="entry name" value="Low-density lipoprotein receptor isoform 1"/>
    <property type="match status" value="1"/>
</dbReference>
<feature type="domain" description="HYR" evidence="17">
    <location>
        <begin position="595"/>
        <end position="642"/>
    </location>
</feature>
<name>A0A1B0GGR9_LUTLO</name>
<dbReference type="InterPro" id="IPR049883">
    <property type="entry name" value="NOTCH1_EGF-like"/>
</dbReference>
<feature type="domain" description="Sushi" evidence="18">
    <location>
        <begin position="451"/>
        <end position="514"/>
    </location>
</feature>
<dbReference type="Pfam" id="PF07645">
    <property type="entry name" value="EGF_CA"/>
    <property type="match status" value="5"/>
</dbReference>
<keyword evidence="8" id="KW-0677">Repeat</keyword>
<dbReference type="PROSITE" id="PS50026">
    <property type="entry name" value="EGF_3"/>
    <property type="match status" value="2"/>
</dbReference>
<evidence type="ECO:0000256" key="4">
    <source>
        <dbReference type="ARBA" id="ARBA00022536"/>
    </source>
</evidence>
<dbReference type="VEuPathDB" id="VectorBase:LLOJ000191"/>
<dbReference type="Pfam" id="PF00084">
    <property type="entry name" value="Sushi"/>
    <property type="match status" value="1"/>
</dbReference>
<dbReference type="SMART" id="SM00179">
    <property type="entry name" value="EGF_CA"/>
    <property type="match status" value="6"/>
</dbReference>
<keyword evidence="15" id="KW-0768">Sushi</keyword>
<evidence type="ECO:0000259" key="16">
    <source>
        <dbReference type="PROSITE" id="PS50026"/>
    </source>
</evidence>
<keyword evidence="10" id="KW-0472">Membrane</keyword>
<evidence type="ECO:0000256" key="13">
    <source>
        <dbReference type="ARBA" id="ARBA00023180"/>
    </source>
</evidence>
<keyword evidence="20" id="KW-1185">Reference proteome</keyword>
<dbReference type="Gene3D" id="2.10.25.10">
    <property type="entry name" value="Laminin"/>
    <property type="match status" value="6"/>
</dbReference>
<dbReference type="InterPro" id="IPR000742">
    <property type="entry name" value="EGF"/>
</dbReference>
<evidence type="ECO:0000256" key="10">
    <source>
        <dbReference type="ARBA" id="ARBA00023136"/>
    </source>
</evidence>
<comment type="subcellular location">
    <subcellularLocation>
        <location evidence="1">Membrane</location>
        <topology evidence="1">Single-pass type I membrane protein</topology>
    </subcellularLocation>
    <subcellularLocation>
        <location evidence="2">Secreted</location>
    </subcellularLocation>
</comment>
<feature type="domain" description="Sushi" evidence="18">
    <location>
        <begin position="97"/>
        <end position="153"/>
    </location>
</feature>
<keyword evidence="11" id="KW-1015">Disulfide bond</keyword>
<dbReference type="Gene3D" id="2.10.70.10">
    <property type="entry name" value="Complement Module, domain 1"/>
    <property type="match status" value="1"/>
</dbReference>
<dbReference type="InterPro" id="IPR000152">
    <property type="entry name" value="EGF-type_Asp/Asn_hydroxyl_site"/>
</dbReference>
<evidence type="ECO:0000256" key="7">
    <source>
        <dbReference type="ARBA" id="ARBA00022729"/>
    </source>
</evidence>
<dbReference type="PROSITE" id="PS50923">
    <property type="entry name" value="SUSHI"/>
    <property type="match status" value="2"/>
</dbReference>
<dbReference type="InterPro" id="IPR001881">
    <property type="entry name" value="EGF-like_Ca-bd_dom"/>
</dbReference>
<dbReference type="SMART" id="SM00032">
    <property type="entry name" value="CCP"/>
    <property type="match status" value="2"/>
</dbReference>
<dbReference type="VEuPathDB" id="VectorBase:LLONM1_011031"/>
<dbReference type="SUPFAM" id="SSF57184">
    <property type="entry name" value="Growth factor receptor domain"/>
    <property type="match status" value="2"/>
</dbReference>
<evidence type="ECO:0000256" key="12">
    <source>
        <dbReference type="ARBA" id="ARBA00023170"/>
    </source>
</evidence>
<keyword evidence="3" id="KW-0964">Secreted</keyword>
<dbReference type="CDD" id="cd00033">
    <property type="entry name" value="CCP"/>
    <property type="match status" value="1"/>
</dbReference>
<dbReference type="GO" id="GO:0005509">
    <property type="term" value="F:calcium ion binding"/>
    <property type="evidence" value="ECO:0007669"/>
    <property type="project" value="InterPro"/>
</dbReference>
<evidence type="ECO:0000313" key="20">
    <source>
        <dbReference type="Proteomes" id="UP000092461"/>
    </source>
</evidence>
<dbReference type="PROSITE" id="PS50825">
    <property type="entry name" value="HYR"/>
    <property type="match status" value="1"/>
</dbReference>
<keyword evidence="7" id="KW-0732">Signal</keyword>
<dbReference type="EMBL" id="AJWK01000628">
    <property type="status" value="NOT_ANNOTATED_CDS"/>
    <property type="molecule type" value="Genomic_DNA"/>
</dbReference>
<dbReference type="PROSITE" id="PS01186">
    <property type="entry name" value="EGF_2"/>
    <property type="match status" value="1"/>
</dbReference>